<dbReference type="EMBL" id="WBKB01000003">
    <property type="protein sequence ID" value="KAB1643442.1"/>
    <property type="molecule type" value="Genomic_DNA"/>
</dbReference>
<dbReference type="Gene3D" id="3.30.300.30">
    <property type="match status" value="1"/>
</dbReference>
<dbReference type="AlphaFoldDB" id="A0A7J5BBC2"/>
<name>A0A7J5BBC2_9MICO</name>
<dbReference type="GO" id="GO:0016405">
    <property type="term" value="F:CoA-ligase activity"/>
    <property type="evidence" value="ECO:0007669"/>
    <property type="project" value="UniProtKB-ARBA"/>
</dbReference>
<dbReference type="SUPFAM" id="SSF56801">
    <property type="entry name" value="Acetyl-CoA synthetase-like"/>
    <property type="match status" value="1"/>
</dbReference>
<dbReference type="InterPro" id="IPR045851">
    <property type="entry name" value="AMP-bd_C_sf"/>
</dbReference>
<dbReference type="GO" id="GO:0005524">
    <property type="term" value="F:ATP binding"/>
    <property type="evidence" value="ECO:0007669"/>
    <property type="project" value="UniProtKB-KW"/>
</dbReference>
<keyword evidence="3" id="KW-0547">Nucleotide-binding</keyword>
<feature type="domain" description="AMP-binding enzyme C-terminal" evidence="6">
    <location>
        <begin position="495"/>
        <end position="572"/>
    </location>
</feature>
<dbReference type="InterPro" id="IPR051087">
    <property type="entry name" value="Mitochondrial_ACSM"/>
</dbReference>
<dbReference type="PANTHER" id="PTHR43605:SF10">
    <property type="entry name" value="ACYL-COA SYNTHETASE MEDIUM CHAIN FAMILY MEMBER 3"/>
    <property type="match status" value="1"/>
</dbReference>
<sequence length="608" mass="67927">MTGATTKNQIPAASDTAVFKAARDQLLSRQGNADRAREEFQWPAVSEEFNWAHDWFDVIAAGNERTALWIVEDDETDAMYSFETLRTRSNQVAHWLQELGVAKGEAVMLMLANRVELWEAMLGIMKAGAVMLPTAIVLGPEELEDRINRAGVRWIITDEADAEKFDGFSGDFNVITVSGARGAERVAIGLKHETMDLNRTRIPFANAFATASGEPRSDGPIERCAGGGQPALIYFTSGTTSKPKMVQHSHVSYPVGHLTTMFWLGVQPEDTHMVITSPGWAKHAWSAFFAPWHVGATIFVYNYLKFDAAKLIKQLDRAEVNTFCAPPTVWRMLIQHGDTEKPVGLREALSAGEPLNPEVIGRIRDWWGLEIRDGYGQTETTATLANAPGESVQPGSMGRPLPGVNICLVDQRTGERIPNDRERAEGELCIDLEAGHALNIMKGYYRDEKATAKRREGGVFHTGDVAQRDPSGRYTFVGRTDDIFKSSDYKVSPFEVESALIEHPAVVEAAVVGAPDETRLNITKAYIALAEGWEPTEETAFAVLLHARKSLPPYMRVRRIEFYDLPKTVSGKIRRVELRDREQQFARRNERIPNEWREEDFPALKSRV</sequence>
<evidence type="ECO:0000313" key="8">
    <source>
        <dbReference type="Proteomes" id="UP000433493"/>
    </source>
</evidence>
<dbReference type="OrthoDB" id="9803968at2"/>
<dbReference type="GO" id="GO:0004321">
    <property type="term" value="F:fatty-acyl-CoA synthase activity"/>
    <property type="evidence" value="ECO:0007669"/>
    <property type="project" value="TreeGrafter"/>
</dbReference>
<evidence type="ECO:0000259" key="6">
    <source>
        <dbReference type="Pfam" id="PF13193"/>
    </source>
</evidence>
<dbReference type="InterPro" id="IPR000873">
    <property type="entry name" value="AMP-dep_synth/lig_dom"/>
</dbReference>
<keyword evidence="8" id="KW-1185">Reference proteome</keyword>
<evidence type="ECO:0000256" key="1">
    <source>
        <dbReference type="ARBA" id="ARBA00006432"/>
    </source>
</evidence>
<evidence type="ECO:0000256" key="4">
    <source>
        <dbReference type="ARBA" id="ARBA00022840"/>
    </source>
</evidence>
<gene>
    <name evidence="7" type="ORF">F8O05_06020</name>
</gene>
<dbReference type="RefSeq" id="WP_158051858.1">
    <property type="nucleotide sequence ID" value="NZ_WBKB01000003.1"/>
</dbReference>
<evidence type="ECO:0000313" key="7">
    <source>
        <dbReference type="EMBL" id="KAB1643442.1"/>
    </source>
</evidence>
<dbReference type="Pfam" id="PF13193">
    <property type="entry name" value="AMP-binding_C"/>
    <property type="match status" value="1"/>
</dbReference>
<keyword evidence="2" id="KW-0436">Ligase</keyword>
<evidence type="ECO:0000256" key="2">
    <source>
        <dbReference type="ARBA" id="ARBA00022598"/>
    </source>
</evidence>
<dbReference type="Gene3D" id="3.40.50.12780">
    <property type="entry name" value="N-terminal domain of ligase-like"/>
    <property type="match status" value="1"/>
</dbReference>
<protein>
    <submittedName>
        <fullName evidence="7">AMP-binding protein</fullName>
    </submittedName>
</protein>
<dbReference type="Proteomes" id="UP000433493">
    <property type="component" value="Unassembled WGS sequence"/>
</dbReference>
<dbReference type="GO" id="GO:0015645">
    <property type="term" value="F:fatty acid ligase activity"/>
    <property type="evidence" value="ECO:0007669"/>
    <property type="project" value="TreeGrafter"/>
</dbReference>
<dbReference type="GO" id="GO:0006637">
    <property type="term" value="P:acyl-CoA metabolic process"/>
    <property type="evidence" value="ECO:0007669"/>
    <property type="project" value="TreeGrafter"/>
</dbReference>
<dbReference type="PROSITE" id="PS00455">
    <property type="entry name" value="AMP_BINDING"/>
    <property type="match status" value="1"/>
</dbReference>
<accession>A0A7J5BBC2</accession>
<dbReference type="InterPro" id="IPR042099">
    <property type="entry name" value="ANL_N_sf"/>
</dbReference>
<dbReference type="InterPro" id="IPR020845">
    <property type="entry name" value="AMP-binding_CS"/>
</dbReference>
<feature type="domain" description="AMP-dependent synthetase/ligase" evidence="5">
    <location>
        <begin position="64"/>
        <end position="445"/>
    </location>
</feature>
<reference evidence="7 8" key="1">
    <citation type="submission" date="2019-09" db="EMBL/GenBank/DDBJ databases">
        <title>Phylogeny of genus Pseudoclavibacter and closely related genus.</title>
        <authorList>
            <person name="Li Y."/>
        </authorList>
    </citation>
    <scope>NUCLEOTIDE SEQUENCE [LARGE SCALE GENOMIC DNA]</scope>
    <source>
        <strain evidence="7 8">KCTC 13959</strain>
    </source>
</reference>
<evidence type="ECO:0000259" key="5">
    <source>
        <dbReference type="Pfam" id="PF00501"/>
    </source>
</evidence>
<dbReference type="InterPro" id="IPR025110">
    <property type="entry name" value="AMP-bd_C"/>
</dbReference>
<dbReference type="Pfam" id="PF00501">
    <property type="entry name" value="AMP-binding"/>
    <property type="match status" value="1"/>
</dbReference>
<organism evidence="7 8">
    <name type="scientific">Gulosibacter chungangensis</name>
    <dbReference type="NCBI Taxonomy" id="979746"/>
    <lineage>
        <taxon>Bacteria</taxon>
        <taxon>Bacillati</taxon>
        <taxon>Actinomycetota</taxon>
        <taxon>Actinomycetes</taxon>
        <taxon>Micrococcales</taxon>
        <taxon>Microbacteriaceae</taxon>
        <taxon>Gulosibacter</taxon>
    </lineage>
</organism>
<dbReference type="PANTHER" id="PTHR43605">
    <property type="entry name" value="ACYL-COENZYME A SYNTHETASE"/>
    <property type="match status" value="1"/>
</dbReference>
<keyword evidence="4" id="KW-0067">ATP-binding</keyword>
<proteinExistence type="inferred from homology"/>
<comment type="similarity">
    <text evidence="1">Belongs to the ATP-dependent AMP-binding enzyme family.</text>
</comment>
<dbReference type="GO" id="GO:0006633">
    <property type="term" value="P:fatty acid biosynthetic process"/>
    <property type="evidence" value="ECO:0007669"/>
    <property type="project" value="TreeGrafter"/>
</dbReference>
<comment type="caution">
    <text evidence="7">The sequence shown here is derived from an EMBL/GenBank/DDBJ whole genome shotgun (WGS) entry which is preliminary data.</text>
</comment>
<evidence type="ECO:0000256" key="3">
    <source>
        <dbReference type="ARBA" id="ARBA00022741"/>
    </source>
</evidence>